<sequence>MVFKRKMHKQSLGIFLALIAMYIFSTIHIVCRWILMRNAFIDNGDTSMTTSLYLIRPPLWLTVLGAAVFTANTLVADSVLIWRCWTIWGRNWWVIILPLCCTLAGAGLGFKSIQEQAAYVINPNLDRTKFIDFATPYFALSLITTCLATLLIIFRILTMTDQTTRQSRGYSRVIEVVVESALLYSVAMAIFLPLLVRNSSNDAYAQAVVGQVTGIAPTLIVARVTLGFARPSETWQTPTTVFSTRSGHGTTLPASSYLTRVATGSATGSDTYEK</sequence>
<keyword evidence="1" id="KW-0472">Membrane</keyword>
<accession>A0AAD6ZR94</accession>
<dbReference type="AlphaFoldDB" id="A0AAD6ZR94"/>
<keyword evidence="1" id="KW-1133">Transmembrane helix</keyword>
<gene>
    <name evidence="2" type="ORF">DFH08DRAFT_1018301</name>
</gene>
<evidence type="ECO:0000313" key="3">
    <source>
        <dbReference type="Proteomes" id="UP001218218"/>
    </source>
</evidence>
<organism evidence="2 3">
    <name type="scientific">Mycena albidolilacea</name>
    <dbReference type="NCBI Taxonomy" id="1033008"/>
    <lineage>
        <taxon>Eukaryota</taxon>
        <taxon>Fungi</taxon>
        <taxon>Dikarya</taxon>
        <taxon>Basidiomycota</taxon>
        <taxon>Agaricomycotina</taxon>
        <taxon>Agaricomycetes</taxon>
        <taxon>Agaricomycetidae</taxon>
        <taxon>Agaricales</taxon>
        <taxon>Marasmiineae</taxon>
        <taxon>Mycenaceae</taxon>
        <taxon>Mycena</taxon>
    </lineage>
</organism>
<proteinExistence type="predicted"/>
<feature type="transmembrane region" description="Helical" evidence="1">
    <location>
        <begin position="59"/>
        <end position="80"/>
    </location>
</feature>
<reference evidence="2" key="1">
    <citation type="submission" date="2023-03" db="EMBL/GenBank/DDBJ databases">
        <title>Massive genome expansion in bonnet fungi (Mycena s.s.) driven by repeated elements and novel gene families across ecological guilds.</title>
        <authorList>
            <consortium name="Lawrence Berkeley National Laboratory"/>
            <person name="Harder C.B."/>
            <person name="Miyauchi S."/>
            <person name="Viragh M."/>
            <person name="Kuo A."/>
            <person name="Thoen E."/>
            <person name="Andreopoulos B."/>
            <person name="Lu D."/>
            <person name="Skrede I."/>
            <person name="Drula E."/>
            <person name="Henrissat B."/>
            <person name="Morin E."/>
            <person name="Kohler A."/>
            <person name="Barry K."/>
            <person name="LaButti K."/>
            <person name="Morin E."/>
            <person name="Salamov A."/>
            <person name="Lipzen A."/>
            <person name="Mereny Z."/>
            <person name="Hegedus B."/>
            <person name="Baldrian P."/>
            <person name="Stursova M."/>
            <person name="Weitz H."/>
            <person name="Taylor A."/>
            <person name="Grigoriev I.V."/>
            <person name="Nagy L.G."/>
            <person name="Martin F."/>
            <person name="Kauserud H."/>
        </authorList>
    </citation>
    <scope>NUCLEOTIDE SEQUENCE</scope>
    <source>
        <strain evidence="2">CBHHK002</strain>
    </source>
</reference>
<feature type="transmembrane region" description="Helical" evidence="1">
    <location>
        <begin position="169"/>
        <end position="192"/>
    </location>
</feature>
<keyword evidence="1" id="KW-0812">Transmembrane</keyword>
<keyword evidence="3" id="KW-1185">Reference proteome</keyword>
<evidence type="ECO:0000313" key="2">
    <source>
        <dbReference type="EMBL" id="KAJ7336089.1"/>
    </source>
</evidence>
<feature type="transmembrane region" description="Helical" evidence="1">
    <location>
        <begin position="204"/>
        <end position="226"/>
    </location>
</feature>
<feature type="transmembrane region" description="Helical" evidence="1">
    <location>
        <begin position="133"/>
        <end position="157"/>
    </location>
</feature>
<comment type="caution">
    <text evidence="2">The sequence shown here is derived from an EMBL/GenBank/DDBJ whole genome shotgun (WGS) entry which is preliminary data.</text>
</comment>
<protein>
    <submittedName>
        <fullName evidence="2">Uncharacterized protein</fullName>
    </submittedName>
</protein>
<name>A0AAD6ZR94_9AGAR</name>
<dbReference type="EMBL" id="JARIHO010000031">
    <property type="protein sequence ID" value="KAJ7336089.1"/>
    <property type="molecule type" value="Genomic_DNA"/>
</dbReference>
<feature type="transmembrane region" description="Helical" evidence="1">
    <location>
        <begin position="12"/>
        <end position="35"/>
    </location>
</feature>
<feature type="transmembrane region" description="Helical" evidence="1">
    <location>
        <begin position="92"/>
        <end position="113"/>
    </location>
</feature>
<evidence type="ECO:0000256" key="1">
    <source>
        <dbReference type="SAM" id="Phobius"/>
    </source>
</evidence>
<dbReference type="Proteomes" id="UP001218218">
    <property type="component" value="Unassembled WGS sequence"/>
</dbReference>